<evidence type="ECO:0000313" key="5">
    <source>
        <dbReference type="Proteomes" id="UP001469553"/>
    </source>
</evidence>
<feature type="transmembrane region" description="Helical" evidence="3">
    <location>
        <begin position="21"/>
        <end position="41"/>
    </location>
</feature>
<name>A0ABV1A6W8_9TELE</name>
<comment type="caution">
    <text evidence="4">The sequence shown here is derived from an EMBL/GenBank/DDBJ whole genome shotgun (WGS) entry which is preliminary data.</text>
</comment>
<proteinExistence type="predicted"/>
<dbReference type="SUPFAM" id="SSF50729">
    <property type="entry name" value="PH domain-like"/>
    <property type="match status" value="1"/>
</dbReference>
<comment type="subcellular location">
    <subcellularLocation>
        <location evidence="1">Cytoplasm</location>
    </subcellularLocation>
</comment>
<dbReference type="EMBL" id="JAHRIP010084979">
    <property type="protein sequence ID" value="MEQ2313924.1"/>
    <property type="molecule type" value="Genomic_DNA"/>
</dbReference>
<accession>A0ABV1A6W8</accession>
<keyword evidence="2" id="KW-0963">Cytoplasm</keyword>
<evidence type="ECO:0000256" key="3">
    <source>
        <dbReference type="SAM" id="Phobius"/>
    </source>
</evidence>
<evidence type="ECO:0000256" key="1">
    <source>
        <dbReference type="ARBA" id="ARBA00004496"/>
    </source>
</evidence>
<sequence>MHIKACFAAGRAIKYKIHRQLFIYNYNISISKSLALSLIVLESTTSPFSPLPLPLRPSVWSTTFRRLSALHSPDMDGLRSAGRAIFRSPSMAKQSWTAGRHRKLPENWTDTRETILEGMTFNLRHFGMTLVDRPKGEQLSAAAVKRIVAT</sequence>
<keyword evidence="5" id="KW-1185">Reference proteome</keyword>
<evidence type="ECO:0000256" key="2">
    <source>
        <dbReference type="ARBA" id="ARBA00022490"/>
    </source>
</evidence>
<dbReference type="InterPro" id="IPR051133">
    <property type="entry name" value="Adapter_Engulfment-Domain"/>
</dbReference>
<dbReference type="Proteomes" id="UP001469553">
    <property type="component" value="Unassembled WGS sequence"/>
</dbReference>
<keyword evidence="3" id="KW-1133">Transmembrane helix</keyword>
<gene>
    <name evidence="4" type="ORF">AMECASPLE_006875</name>
</gene>
<evidence type="ECO:0000313" key="4">
    <source>
        <dbReference type="EMBL" id="MEQ2313924.1"/>
    </source>
</evidence>
<dbReference type="Gene3D" id="2.30.29.30">
    <property type="entry name" value="Pleckstrin-homology domain (PH domain)/Phosphotyrosine-binding domain (PTB)"/>
    <property type="match status" value="1"/>
</dbReference>
<dbReference type="PANTHER" id="PTHR11232">
    <property type="entry name" value="PHOSPHOTYROSINE INTERACTION DOMAIN-CONTAINING FAMILY MEMBER"/>
    <property type="match status" value="1"/>
</dbReference>
<reference evidence="4 5" key="1">
    <citation type="submission" date="2021-06" db="EMBL/GenBank/DDBJ databases">
        <authorList>
            <person name="Palmer J.M."/>
        </authorList>
    </citation>
    <scope>NUCLEOTIDE SEQUENCE [LARGE SCALE GENOMIC DNA]</scope>
    <source>
        <strain evidence="4 5">AS_MEX2019</strain>
        <tissue evidence="4">Muscle</tissue>
    </source>
</reference>
<keyword evidence="3" id="KW-0472">Membrane</keyword>
<dbReference type="PANTHER" id="PTHR11232:SF35">
    <property type="entry name" value="LOW DENSITY LIPOPROTEIN RECEPTOR ADAPTER PROTEIN 1"/>
    <property type="match status" value="1"/>
</dbReference>
<dbReference type="InterPro" id="IPR011993">
    <property type="entry name" value="PH-like_dom_sf"/>
</dbReference>
<protein>
    <submittedName>
        <fullName evidence="4">Uncharacterized protein</fullName>
    </submittedName>
</protein>
<keyword evidence="3" id="KW-0812">Transmembrane</keyword>
<feature type="non-terminal residue" evidence="4">
    <location>
        <position position="150"/>
    </location>
</feature>
<organism evidence="4 5">
    <name type="scientific">Ameca splendens</name>
    <dbReference type="NCBI Taxonomy" id="208324"/>
    <lineage>
        <taxon>Eukaryota</taxon>
        <taxon>Metazoa</taxon>
        <taxon>Chordata</taxon>
        <taxon>Craniata</taxon>
        <taxon>Vertebrata</taxon>
        <taxon>Euteleostomi</taxon>
        <taxon>Actinopterygii</taxon>
        <taxon>Neopterygii</taxon>
        <taxon>Teleostei</taxon>
        <taxon>Neoteleostei</taxon>
        <taxon>Acanthomorphata</taxon>
        <taxon>Ovalentaria</taxon>
        <taxon>Atherinomorphae</taxon>
        <taxon>Cyprinodontiformes</taxon>
        <taxon>Goodeidae</taxon>
        <taxon>Ameca</taxon>
    </lineage>
</organism>